<reference evidence="11 12" key="2">
    <citation type="journal article" date="2016" name="Infect. Immun.">
        <title>Helicobacter saguini, a Novel Helicobacter Isolated from Cotton-Top Tamarins with Ulcerative Colitis, Has Proinflammatory Properties and Induces Typhlocolitis and Dysplasia in Gnotobiotic IL-10-/- Mice.</title>
        <authorList>
            <person name="Shen Z."/>
            <person name="Mannion A."/>
            <person name="Whary M.T."/>
            <person name="Muthupalani S."/>
            <person name="Sheh A."/>
            <person name="Feng Y."/>
            <person name="Gong G."/>
            <person name="Vandamme P."/>
            <person name="Holcombe H.R."/>
            <person name="Paster B.J."/>
            <person name="Fox J.G."/>
        </authorList>
    </citation>
    <scope>NUCLEOTIDE SEQUENCE [LARGE SCALE GENOMIC DNA]</scope>
    <source>
        <strain evidence="11 12">MIT 97-6194</strain>
    </source>
</reference>
<dbReference type="Gene3D" id="3.40.50.10490">
    <property type="entry name" value="Glucose-6-phosphate isomerase like protein, domain 1"/>
    <property type="match status" value="2"/>
</dbReference>
<evidence type="ECO:0000313" key="12">
    <source>
        <dbReference type="Proteomes" id="UP000029714"/>
    </source>
</evidence>
<dbReference type="NCBIfam" id="NF003016">
    <property type="entry name" value="PRK03868.1"/>
    <property type="match status" value="1"/>
</dbReference>
<evidence type="ECO:0000256" key="3">
    <source>
        <dbReference type="ARBA" id="ARBA00011952"/>
    </source>
</evidence>
<dbReference type="Pfam" id="PF00342">
    <property type="entry name" value="PGI"/>
    <property type="match status" value="1"/>
</dbReference>
<dbReference type="InterPro" id="IPR001672">
    <property type="entry name" value="G6P_Isomerase"/>
</dbReference>
<dbReference type="EC" id="5.3.1.9" evidence="3 8"/>
<dbReference type="GO" id="GO:0006094">
    <property type="term" value="P:gluconeogenesis"/>
    <property type="evidence" value="ECO:0007669"/>
    <property type="project" value="UniProtKB-KW"/>
</dbReference>
<dbReference type="GO" id="GO:0006096">
    <property type="term" value="P:glycolytic process"/>
    <property type="evidence" value="ECO:0007669"/>
    <property type="project" value="UniProtKB-UniPathway"/>
</dbReference>
<reference evidence="11" key="3">
    <citation type="submission" date="2018-04" db="EMBL/GenBank/DDBJ databases">
        <authorList>
            <person name="Sheh A."/>
            <person name="Shen Z."/>
            <person name="Mannion A.J."/>
            <person name="Fox J.G."/>
        </authorList>
    </citation>
    <scope>NUCLEOTIDE SEQUENCE</scope>
    <source>
        <strain evidence="11">MIT 97-6194</strain>
    </source>
</reference>
<reference evidence="10 13" key="4">
    <citation type="submission" date="2019-12" db="EMBL/GenBank/DDBJ databases">
        <title>Multi-Generational Helicobacter saguini Isolates.</title>
        <authorList>
            <person name="Mannion A."/>
            <person name="Shen Z."/>
            <person name="Fox J.G."/>
        </authorList>
    </citation>
    <scope>NUCLEOTIDE SEQUENCE [LARGE SCALE GENOMIC DNA]</scope>
    <source>
        <strain evidence="10">16-048</strain>
        <strain evidence="13">16-048 (F4)</strain>
    </source>
</reference>
<proteinExistence type="inferred from homology"/>
<accession>A0A347VWT5</accession>
<evidence type="ECO:0000313" key="10">
    <source>
        <dbReference type="EMBL" id="MWV69781.1"/>
    </source>
</evidence>
<dbReference type="RefSeq" id="WP_081948397.1">
    <property type="nucleotide sequence ID" value="NZ_JRMP02000002.1"/>
</dbReference>
<dbReference type="UniPathway" id="UPA00109">
    <property type="reaction ID" value="UER00181"/>
</dbReference>
<feature type="compositionally biased region" description="Basic and acidic residues" evidence="9">
    <location>
        <begin position="22"/>
        <end position="61"/>
    </location>
</feature>
<keyword evidence="6 8" id="KW-0413">Isomerase</keyword>
<protein>
    <recommendedName>
        <fullName evidence="3 8">Glucose-6-phosphate isomerase</fullName>
        <ecNumber evidence="3 8">5.3.1.9</ecNumber>
    </recommendedName>
</protein>
<dbReference type="PRINTS" id="PR00662">
    <property type="entry name" value="G6PISOMERASE"/>
</dbReference>
<keyword evidence="5 8" id="KW-0324">Glycolysis</keyword>
<dbReference type="InterPro" id="IPR018189">
    <property type="entry name" value="Phosphoglucose_isomerase_CS"/>
</dbReference>
<dbReference type="PROSITE" id="PS51463">
    <property type="entry name" value="P_GLUCOSE_ISOMERASE_3"/>
    <property type="match status" value="1"/>
</dbReference>
<dbReference type="PROSITE" id="PS00765">
    <property type="entry name" value="P_GLUCOSE_ISOMERASE_1"/>
    <property type="match status" value="1"/>
</dbReference>
<dbReference type="PROSITE" id="PS00174">
    <property type="entry name" value="P_GLUCOSE_ISOMERASE_2"/>
    <property type="match status" value="1"/>
</dbReference>
<dbReference type="InterPro" id="IPR035476">
    <property type="entry name" value="SIS_PGI_1"/>
</dbReference>
<dbReference type="AlphaFoldDB" id="A0A347VWT5"/>
<reference evidence="11 12" key="1">
    <citation type="journal article" date="2014" name="Genome Announc.">
        <title>Draft genome sequences of eight enterohepatic helicobacter species isolated from both laboratory and wild rodents.</title>
        <authorList>
            <person name="Sheh A."/>
            <person name="Shen Z."/>
            <person name="Fox J.G."/>
        </authorList>
    </citation>
    <scope>NUCLEOTIDE SEQUENCE [LARGE SCALE GENOMIC DNA]</scope>
    <source>
        <strain evidence="11 12">MIT 97-6194</strain>
    </source>
</reference>
<dbReference type="GO" id="GO:0048029">
    <property type="term" value="F:monosaccharide binding"/>
    <property type="evidence" value="ECO:0007669"/>
    <property type="project" value="TreeGrafter"/>
</dbReference>
<organism evidence="11 12">
    <name type="scientific">Helicobacter saguini</name>
    <dbReference type="NCBI Taxonomy" id="1548018"/>
    <lineage>
        <taxon>Bacteria</taxon>
        <taxon>Pseudomonadati</taxon>
        <taxon>Campylobacterota</taxon>
        <taxon>Epsilonproteobacteria</taxon>
        <taxon>Campylobacterales</taxon>
        <taxon>Helicobacteraceae</taxon>
        <taxon>Helicobacter</taxon>
    </lineage>
</organism>
<evidence type="ECO:0000256" key="5">
    <source>
        <dbReference type="ARBA" id="ARBA00023152"/>
    </source>
</evidence>
<dbReference type="EMBL" id="QBIU01000001">
    <property type="protein sequence ID" value="MWV69781.1"/>
    <property type="molecule type" value="Genomic_DNA"/>
</dbReference>
<evidence type="ECO:0000256" key="8">
    <source>
        <dbReference type="RuleBase" id="RU000612"/>
    </source>
</evidence>
<gene>
    <name evidence="10" type="ORF">DCO61_07160</name>
    <name evidence="11" type="ORF">LS64_001835</name>
</gene>
<comment type="catalytic activity">
    <reaction evidence="7 8">
        <text>alpha-D-glucose 6-phosphate = beta-D-fructose 6-phosphate</text>
        <dbReference type="Rhea" id="RHEA:11816"/>
        <dbReference type="ChEBI" id="CHEBI:57634"/>
        <dbReference type="ChEBI" id="CHEBI:58225"/>
        <dbReference type="EC" id="5.3.1.9"/>
    </reaction>
</comment>
<evidence type="ECO:0000256" key="2">
    <source>
        <dbReference type="ARBA" id="ARBA00006604"/>
    </source>
</evidence>
<evidence type="ECO:0000256" key="7">
    <source>
        <dbReference type="ARBA" id="ARBA00029321"/>
    </source>
</evidence>
<dbReference type="PANTHER" id="PTHR11469">
    <property type="entry name" value="GLUCOSE-6-PHOSPHATE ISOMERASE"/>
    <property type="match status" value="1"/>
</dbReference>
<dbReference type="Proteomes" id="UP000477070">
    <property type="component" value="Unassembled WGS sequence"/>
</dbReference>
<evidence type="ECO:0000313" key="13">
    <source>
        <dbReference type="Proteomes" id="UP000477070"/>
    </source>
</evidence>
<dbReference type="Proteomes" id="UP000029714">
    <property type="component" value="Unassembled WGS sequence"/>
</dbReference>
<dbReference type="STRING" id="1548018.LS64_13635"/>
<sequence>MLRFANNFGRLDSEFLESSLQDSKDSKGEDSKNHNLDSKEITESISKDSKALSHDHNEDSKTLSPTHHPISGKDSKNLSPSHDKDSKIKDSKKDSIESKEQNQKLIEQRNALFNAILQEKNTGKSGYYELPFTQRALQDSINYKNANKKLLKSLTHIVIIGIGGSSLGTRAIDTLLNSLKNRNEIKLKFLEHTDSIATKKILKNIKLKSTLFIVISKSGSTIETTSLLKFCINKFALLDAKKHLLVITDSNSPLQKWAKENGVQNIAIESSVGGRFSVLSSVGILPLSLLGYKVEKILQGAKEFFESFLRREQEHILSKALFYAKHRDKYPINVLFSYSSVFSDFNAWYIQLWGESLGKINADNKRGGLTPISLLGSIDQHSFLQLILEGKADKSVTFLRLSCGSVESLKIPNVKLSGLESTNFVNGVSFLKLLNSQCKATMQVMDEQDIPLDSIILERLNERTIGSLIMYYELLTSSVGILLNINTYDQPAVEKGKKLLSKILA</sequence>
<dbReference type="GO" id="GO:0097367">
    <property type="term" value="F:carbohydrate derivative binding"/>
    <property type="evidence" value="ECO:0007669"/>
    <property type="project" value="InterPro"/>
</dbReference>
<comment type="pathway">
    <text evidence="1 8">Carbohydrate degradation; glycolysis; D-glyceraldehyde 3-phosphate and glycerone phosphate from D-glucose: step 2/4.</text>
</comment>
<dbReference type="SUPFAM" id="SSF53697">
    <property type="entry name" value="SIS domain"/>
    <property type="match status" value="1"/>
</dbReference>
<dbReference type="OrthoDB" id="140919at2"/>
<dbReference type="CDD" id="cd05016">
    <property type="entry name" value="SIS_PGI_2"/>
    <property type="match status" value="1"/>
</dbReference>
<evidence type="ECO:0000256" key="9">
    <source>
        <dbReference type="SAM" id="MobiDB-lite"/>
    </source>
</evidence>
<dbReference type="EMBL" id="JRMP02000002">
    <property type="protein sequence ID" value="TLD95618.1"/>
    <property type="molecule type" value="Genomic_DNA"/>
</dbReference>
<evidence type="ECO:0000256" key="6">
    <source>
        <dbReference type="ARBA" id="ARBA00023235"/>
    </source>
</evidence>
<dbReference type="PANTHER" id="PTHR11469:SF1">
    <property type="entry name" value="GLUCOSE-6-PHOSPHATE ISOMERASE"/>
    <property type="match status" value="1"/>
</dbReference>
<dbReference type="InterPro" id="IPR035482">
    <property type="entry name" value="SIS_PGI_2"/>
</dbReference>
<comment type="similarity">
    <text evidence="2 8">Belongs to the GPI family.</text>
</comment>
<dbReference type="GO" id="GO:0005829">
    <property type="term" value="C:cytosol"/>
    <property type="evidence" value="ECO:0007669"/>
    <property type="project" value="TreeGrafter"/>
</dbReference>
<feature type="region of interest" description="Disordered" evidence="9">
    <location>
        <begin position="13"/>
        <end position="101"/>
    </location>
</feature>
<dbReference type="CDD" id="cd05015">
    <property type="entry name" value="SIS_PGI_1"/>
    <property type="match status" value="1"/>
</dbReference>
<feature type="compositionally biased region" description="Basic and acidic residues" evidence="9">
    <location>
        <begin position="71"/>
        <end position="101"/>
    </location>
</feature>
<evidence type="ECO:0000256" key="1">
    <source>
        <dbReference type="ARBA" id="ARBA00004926"/>
    </source>
</evidence>
<evidence type="ECO:0000313" key="11">
    <source>
        <dbReference type="EMBL" id="TLD95618.1"/>
    </source>
</evidence>
<evidence type="ECO:0000256" key="4">
    <source>
        <dbReference type="ARBA" id="ARBA00022432"/>
    </source>
</evidence>
<dbReference type="GO" id="GO:0051156">
    <property type="term" value="P:glucose 6-phosphate metabolic process"/>
    <property type="evidence" value="ECO:0007669"/>
    <property type="project" value="TreeGrafter"/>
</dbReference>
<dbReference type="GO" id="GO:0004347">
    <property type="term" value="F:glucose-6-phosphate isomerase activity"/>
    <property type="evidence" value="ECO:0007669"/>
    <property type="project" value="UniProtKB-EC"/>
</dbReference>
<dbReference type="InterPro" id="IPR046348">
    <property type="entry name" value="SIS_dom_sf"/>
</dbReference>
<name>A0A347VWT5_9HELI</name>
<keyword evidence="12" id="KW-1185">Reference proteome</keyword>
<comment type="caution">
    <text evidence="11">The sequence shown here is derived from an EMBL/GenBank/DDBJ whole genome shotgun (WGS) entry which is preliminary data.</text>
</comment>
<keyword evidence="4 8" id="KW-0312">Gluconeogenesis</keyword>